<evidence type="ECO:0000259" key="7">
    <source>
        <dbReference type="Pfam" id="PF06414"/>
    </source>
</evidence>
<comment type="caution">
    <text evidence="8">The sequence shown here is derived from an EMBL/GenBank/DDBJ whole genome shotgun (WGS) entry which is preliminary data.</text>
</comment>
<keyword evidence="4" id="KW-0067">ATP-binding</keyword>
<dbReference type="EMBL" id="JASCIQ010000044">
    <property type="protein sequence ID" value="MDI3408368.1"/>
    <property type="molecule type" value="Genomic_DNA"/>
</dbReference>
<evidence type="ECO:0000313" key="9">
    <source>
        <dbReference type="Proteomes" id="UP001223978"/>
    </source>
</evidence>
<organism evidence="8 9">
    <name type="scientific">Streptomyces cavernicola</name>
    <dbReference type="NCBI Taxonomy" id="3043613"/>
    <lineage>
        <taxon>Bacteria</taxon>
        <taxon>Bacillati</taxon>
        <taxon>Actinomycetota</taxon>
        <taxon>Actinomycetes</taxon>
        <taxon>Kitasatosporales</taxon>
        <taxon>Streptomycetaceae</taxon>
        <taxon>Streptomyces</taxon>
    </lineage>
</organism>
<dbReference type="InterPro" id="IPR010488">
    <property type="entry name" value="Zeta_toxin_domain"/>
</dbReference>
<dbReference type="Proteomes" id="UP001223978">
    <property type="component" value="Unassembled WGS sequence"/>
</dbReference>
<feature type="domain" description="Zeta toxin" evidence="7">
    <location>
        <begin position="330"/>
        <end position="517"/>
    </location>
</feature>
<evidence type="ECO:0000256" key="4">
    <source>
        <dbReference type="ARBA" id="ARBA00022840"/>
    </source>
</evidence>
<dbReference type="EC" id="2.7.1.176" evidence="2"/>
<accession>A0ABT6SLT1</accession>
<reference evidence="8 9" key="1">
    <citation type="submission" date="2023-05" db="EMBL/GenBank/DDBJ databases">
        <title>Draft genome sequence of Streptomyces sp. B-S-A6 isolated from a cave soil in Thailand.</title>
        <authorList>
            <person name="Chamroensaksri N."/>
            <person name="Muangham S."/>
        </authorList>
    </citation>
    <scope>NUCLEOTIDE SEQUENCE [LARGE SCALE GENOMIC DNA]</scope>
    <source>
        <strain evidence="8 9">B-S-A6</strain>
    </source>
</reference>
<evidence type="ECO:0000313" key="8">
    <source>
        <dbReference type="EMBL" id="MDI3408368.1"/>
    </source>
</evidence>
<gene>
    <name evidence="8" type="ORF">QIS96_31680</name>
</gene>
<evidence type="ECO:0000256" key="1">
    <source>
        <dbReference type="ARBA" id="ARBA00009104"/>
    </source>
</evidence>
<dbReference type="Pfam" id="PF06414">
    <property type="entry name" value="Zeta_toxin"/>
    <property type="match status" value="2"/>
</dbReference>
<dbReference type="Gene3D" id="3.40.50.300">
    <property type="entry name" value="P-loop containing nucleotide triphosphate hydrolases"/>
    <property type="match status" value="2"/>
</dbReference>
<name>A0ABT6SLT1_9ACTN</name>
<feature type="domain" description="Zeta toxin" evidence="7">
    <location>
        <begin position="32"/>
        <end position="221"/>
    </location>
</feature>
<dbReference type="InterPro" id="IPR027417">
    <property type="entry name" value="P-loop_NTPase"/>
</dbReference>
<dbReference type="RefSeq" id="WP_282546277.1">
    <property type="nucleotide sequence ID" value="NZ_JASCIQ010000044.1"/>
</dbReference>
<keyword evidence="9" id="KW-1185">Reference proteome</keyword>
<protein>
    <recommendedName>
        <fullName evidence="5">UDP-N-acetylglucosamine kinase</fullName>
        <ecNumber evidence="2">2.7.1.176</ecNumber>
    </recommendedName>
    <alternativeName>
        <fullName evidence="5">UDP-N-acetylglucosamine kinase</fullName>
    </alternativeName>
</protein>
<comment type="similarity">
    <text evidence="1">Belongs to the zeta toxin family.</text>
</comment>
<proteinExistence type="inferred from homology"/>
<sequence>MTDRTGQQDVLSETASRDVLDRLILPTWTRHAVSQRRPVVVFVLGQPGAGKTRLVGMLQHVLDLRGGAVLVGVDLYKAVHERYETHVENDVRTAGVKVRPDTRRWQALVEEHVREFRYDALVESALPDLHAFRSAAEAYRRAGYRVEVVALAVPEAVSQLGVLRRFLDGAEAGGGRYVSWENHDNCSKQVPRGLKVIEDEHLADRVTVVRRDLQVLYTNELTDGSWQHRARAAGVLLGERSRPWGPAETVAFRENLADADRRVHAGLVPEDKSLAVRRDAERVAALAEPVRRIAQPRAEAPGVDYHRLSHDEHRWIFDELIVPSFLGRITAQERPVVVFVKAQPGAGKTLAAQMVRRTLRGRPTWITGGFFKANHPDYLRSLRENPRTAGSRIRADYRAWQTQAEAHVRARRGDVLIEMAPGSVEQFLESARPFHEAGYRVELVVLAVRGADSRQGTAARYAAVAGDERLPARFTTASGHDRSFAVLPEAVQAAEASGLVSSVAVVCRDGSAVYRNERRADGGWVSAVGAVPALLAEQQRPYTEQEASRFLSVHRHLLAALPQYRAEVRQILWLARPLMPAGFQPGTLPGPVTVAALPMRRSEAGYSPPSSFRRAA</sequence>
<keyword evidence="3" id="KW-0547">Nucleotide-binding</keyword>
<evidence type="ECO:0000256" key="2">
    <source>
        <dbReference type="ARBA" id="ARBA00011963"/>
    </source>
</evidence>
<evidence type="ECO:0000256" key="3">
    <source>
        <dbReference type="ARBA" id="ARBA00022741"/>
    </source>
</evidence>
<evidence type="ECO:0000256" key="6">
    <source>
        <dbReference type="ARBA" id="ARBA00048178"/>
    </source>
</evidence>
<comment type="catalytic activity">
    <reaction evidence="6">
        <text>UDP-N-acetyl-alpha-D-glucosamine + ATP = UDP-N-acetyl-alpha-D-glucosamine 3'-phosphate + ADP + H(+)</text>
        <dbReference type="Rhea" id="RHEA:32671"/>
        <dbReference type="ChEBI" id="CHEBI:15378"/>
        <dbReference type="ChEBI" id="CHEBI:30616"/>
        <dbReference type="ChEBI" id="CHEBI:57705"/>
        <dbReference type="ChEBI" id="CHEBI:64353"/>
        <dbReference type="ChEBI" id="CHEBI:456216"/>
        <dbReference type="EC" id="2.7.1.176"/>
    </reaction>
</comment>
<evidence type="ECO:0000256" key="5">
    <source>
        <dbReference type="ARBA" id="ARBA00032897"/>
    </source>
</evidence>
<dbReference type="SUPFAM" id="SSF52540">
    <property type="entry name" value="P-loop containing nucleoside triphosphate hydrolases"/>
    <property type="match status" value="2"/>
</dbReference>